<name>A0A6P1DZ15_9GAMM</name>
<dbReference type="RefSeq" id="WP_164655409.1">
    <property type="nucleotide sequence ID" value="NZ_JAAIJR010000093.1"/>
</dbReference>
<keyword evidence="2" id="KW-1185">Reference proteome</keyword>
<dbReference type="Proteomes" id="UP000471640">
    <property type="component" value="Unassembled WGS sequence"/>
</dbReference>
<gene>
    <name evidence="1" type="ORF">G3480_18725</name>
</gene>
<sequence>MSVKYTNSKGMVYYLHRGKTKTGKERCYFSMKNEGSLCTSIPGGYEIYEHPNAQVFLRKIPKKIILDEEIAIVEDGVRKYSILKAYKIDVRKNVIQIYTPDQDVDALENILSRISPFPAITKKTINDVVNYSPDMQFVLIDKEKRIFVAQRYCYLGRIDDWINIGGPDSLDALTGQYVKHLGKESFFDIH</sequence>
<comment type="caution">
    <text evidence="1">The sequence shown here is derived from an EMBL/GenBank/DDBJ whole genome shotgun (WGS) entry which is preliminary data.</text>
</comment>
<accession>A0A6P1DZ15</accession>
<reference evidence="2" key="1">
    <citation type="journal article" date="2020" name="Microbiol. Resour. Announc.">
        <title>Draft Genome Sequences of Thiorhodococcus mannitoliphagus and Thiorhodococcus minor, Purple Sulfur Photosynthetic Bacteria in the Gammaproteobacterial Family Chromatiaceae.</title>
        <authorList>
            <person name="Aviles F.A."/>
            <person name="Meyer T.E."/>
            <person name="Kyndt J.A."/>
        </authorList>
    </citation>
    <scope>NUCLEOTIDE SEQUENCE [LARGE SCALE GENOMIC DNA]</scope>
    <source>
        <strain evidence="2">DSM 18266</strain>
    </source>
</reference>
<reference evidence="1 2" key="2">
    <citation type="submission" date="2020-02" db="EMBL/GenBank/DDBJ databases">
        <title>Genome sequences of Thiorhodococcus mannitoliphagus and Thiorhodococcus minor, purple sulfur photosynthetic bacteria in the gammaproteobacterial family, Chromatiaceae.</title>
        <authorList>
            <person name="Aviles F.A."/>
            <person name="Meyer T.E."/>
            <person name="Kyndt J.A."/>
        </authorList>
    </citation>
    <scope>NUCLEOTIDE SEQUENCE [LARGE SCALE GENOMIC DNA]</scope>
    <source>
        <strain evidence="1 2">DSM 18266</strain>
    </source>
</reference>
<evidence type="ECO:0000313" key="1">
    <source>
        <dbReference type="EMBL" id="NEX22313.1"/>
    </source>
</evidence>
<evidence type="ECO:0000313" key="2">
    <source>
        <dbReference type="Proteomes" id="UP000471640"/>
    </source>
</evidence>
<dbReference type="EMBL" id="JAAIJR010000093">
    <property type="protein sequence ID" value="NEX22313.1"/>
    <property type="molecule type" value="Genomic_DNA"/>
</dbReference>
<dbReference type="AlphaFoldDB" id="A0A6P1DZ15"/>
<organism evidence="1 2">
    <name type="scientific">Thiorhodococcus mannitoliphagus</name>
    <dbReference type="NCBI Taxonomy" id="329406"/>
    <lineage>
        <taxon>Bacteria</taxon>
        <taxon>Pseudomonadati</taxon>
        <taxon>Pseudomonadota</taxon>
        <taxon>Gammaproteobacteria</taxon>
        <taxon>Chromatiales</taxon>
        <taxon>Chromatiaceae</taxon>
        <taxon>Thiorhodococcus</taxon>
    </lineage>
</organism>
<protein>
    <submittedName>
        <fullName evidence="1">Uncharacterized protein</fullName>
    </submittedName>
</protein>
<proteinExistence type="predicted"/>